<keyword evidence="4" id="KW-0653">Protein transport</keyword>
<evidence type="ECO:0000313" key="8">
    <source>
        <dbReference type="EMBL" id="KAK7863224.1"/>
    </source>
</evidence>
<feature type="transmembrane region" description="Helical" evidence="7">
    <location>
        <begin position="152"/>
        <end position="175"/>
    </location>
</feature>
<dbReference type="InterPro" id="IPR018939">
    <property type="entry name" value="Autophagy-rel_prot_27"/>
</dbReference>
<evidence type="ECO:0000256" key="6">
    <source>
        <dbReference type="ARBA" id="ARBA00023136"/>
    </source>
</evidence>
<dbReference type="EMBL" id="JAZDUA010000236">
    <property type="protein sequence ID" value="KAK7863224.1"/>
    <property type="molecule type" value="Genomic_DNA"/>
</dbReference>
<dbReference type="GO" id="GO:0015031">
    <property type="term" value="P:protein transport"/>
    <property type="evidence" value="ECO:0007669"/>
    <property type="project" value="UniProtKB-KW"/>
</dbReference>
<evidence type="ECO:0000256" key="5">
    <source>
        <dbReference type="ARBA" id="ARBA00022989"/>
    </source>
</evidence>
<evidence type="ECO:0000256" key="3">
    <source>
        <dbReference type="ARBA" id="ARBA00022729"/>
    </source>
</evidence>
<proteinExistence type="predicted"/>
<dbReference type="AlphaFoldDB" id="A0AAN9VE74"/>
<reference evidence="8 9" key="1">
    <citation type="submission" date="2024-03" db="EMBL/GenBank/DDBJ databases">
        <title>The genome assembly and annotation of the cricket Gryllus longicercus Weissman &amp; Gray.</title>
        <authorList>
            <person name="Szrajer S."/>
            <person name="Gray D."/>
            <person name="Ylla G."/>
        </authorList>
    </citation>
    <scope>NUCLEOTIDE SEQUENCE [LARGE SCALE GENOMIC DNA]</scope>
    <source>
        <strain evidence="8">DAG 2021-001</strain>
        <tissue evidence="8">Whole body minus gut</tissue>
    </source>
</reference>
<keyword evidence="3" id="KW-0732">Signal</keyword>
<dbReference type="Proteomes" id="UP001378592">
    <property type="component" value="Unassembled WGS sequence"/>
</dbReference>
<keyword evidence="9" id="KW-1185">Reference proteome</keyword>
<organism evidence="8 9">
    <name type="scientific">Gryllus longicercus</name>
    <dbReference type="NCBI Taxonomy" id="2509291"/>
    <lineage>
        <taxon>Eukaryota</taxon>
        <taxon>Metazoa</taxon>
        <taxon>Ecdysozoa</taxon>
        <taxon>Arthropoda</taxon>
        <taxon>Hexapoda</taxon>
        <taxon>Insecta</taxon>
        <taxon>Pterygota</taxon>
        <taxon>Neoptera</taxon>
        <taxon>Polyneoptera</taxon>
        <taxon>Orthoptera</taxon>
        <taxon>Ensifera</taxon>
        <taxon>Gryllidea</taxon>
        <taxon>Grylloidea</taxon>
        <taxon>Gryllidae</taxon>
        <taxon>Gryllinae</taxon>
        <taxon>Gryllus</taxon>
    </lineage>
</organism>
<gene>
    <name evidence="8" type="ORF">R5R35_001439</name>
</gene>
<keyword evidence="6 7" id="KW-0472">Membrane</keyword>
<dbReference type="PANTHER" id="PTHR15071">
    <property type="entry name" value="MANNOSE-6-PHOSPHATE RECEPTOR FAMILY MEMBER"/>
    <property type="match status" value="1"/>
</dbReference>
<sequence length="217" mass="23732">MFENEEGYDLSELSAVKNGLNATKSNLTFYFHPCTDISIGNNTDLNDCYKGVSVCLYNSTDQTYTNLGLSHEVRVTSSGLKGPVAFVYSHNNSTTTVMMNNCADSNSLQVGSGNGANNYELLLNSPSACRQRVYVKTEPPDQPQGHLSTGSVLVIMFIVFSSLYFVGGALVLKLLRGAEGREMIPNYDFWVSLPGLVKEGFLFTLSGCRTAQAYDRI</sequence>
<accession>A0AAN9VE74</accession>
<comment type="caution">
    <text evidence="8">The sequence shown here is derived from an EMBL/GenBank/DDBJ whole genome shotgun (WGS) entry which is preliminary data.</text>
</comment>
<evidence type="ECO:0008006" key="10">
    <source>
        <dbReference type="Google" id="ProtNLM"/>
    </source>
</evidence>
<evidence type="ECO:0000256" key="1">
    <source>
        <dbReference type="ARBA" id="ARBA00004472"/>
    </source>
</evidence>
<keyword evidence="2 7" id="KW-0812">Transmembrane</keyword>
<dbReference type="GO" id="GO:0005802">
    <property type="term" value="C:trans-Golgi network"/>
    <property type="evidence" value="ECO:0007669"/>
    <property type="project" value="TreeGrafter"/>
</dbReference>
<dbReference type="GO" id="GO:0034045">
    <property type="term" value="C:phagophore assembly site membrane"/>
    <property type="evidence" value="ECO:0007669"/>
    <property type="project" value="UniProtKB-SubCell"/>
</dbReference>
<protein>
    <recommendedName>
        <fullName evidence="10">Cation-dependent mannose-6-phosphate receptor</fullName>
    </recommendedName>
</protein>
<dbReference type="PANTHER" id="PTHR15071:SF0">
    <property type="entry name" value="MANNOSE 6-PHOSPHATE RECEPTOR-LIKE PROTEIN 1"/>
    <property type="match status" value="1"/>
</dbReference>
<dbReference type="GO" id="GO:0000139">
    <property type="term" value="C:Golgi membrane"/>
    <property type="evidence" value="ECO:0007669"/>
    <property type="project" value="UniProtKB-SubCell"/>
</dbReference>
<keyword evidence="4" id="KW-0813">Transport</keyword>
<dbReference type="Pfam" id="PF09451">
    <property type="entry name" value="ATG27"/>
    <property type="match status" value="1"/>
</dbReference>
<dbReference type="Gene3D" id="2.70.130.10">
    <property type="entry name" value="Mannose-6-phosphate receptor binding domain"/>
    <property type="match status" value="1"/>
</dbReference>
<evidence type="ECO:0000256" key="2">
    <source>
        <dbReference type="ARBA" id="ARBA00022692"/>
    </source>
</evidence>
<dbReference type="InterPro" id="IPR009011">
    <property type="entry name" value="Man6P_isomerase_rcpt-bd_dom_sf"/>
</dbReference>
<name>A0AAN9VE74_9ORTH</name>
<evidence type="ECO:0000256" key="4">
    <source>
        <dbReference type="ARBA" id="ARBA00022927"/>
    </source>
</evidence>
<evidence type="ECO:0000313" key="9">
    <source>
        <dbReference type="Proteomes" id="UP001378592"/>
    </source>
</evidence>
<keyword evidence="5 7" id="KW-1133">Transmembrane helix</keyword>
<dbReference type="SUPFAM" id="SSF50911">
    <property type="entry name" value="Mannose 6-phosphate receptor domain"/>
    <property type="match status" value="1"/>
</dbReference>
<comment type="subcellular location">
    <subcellularLocation>
        <location evidence="1">Preautophagosomal structure membrane</location>
        <topology evidence="1">Single-pass type I membrane protein</topology>
    </subcellularLocation>
</comment>
<evidence type="ECO:0000256" key="7">
    <source>
        <dbReference type="SAM" id="Phobius"/>
    </source>
</evidence>